<dbReference type="Proteomes" id="UP000474757">
    <property type="component" value="Unassembled WGS sequence"/>
</dbReference>
<keyword evidence="2" id="KW-0012">Acyltransferase</keyword>
<gene>
    <name evidence="4" type="ORF">GZA08_13570</name>
</gene>
<dbReference type="AlphaFoldDB" id="A0A6B2K5F6"/>
<sequence>MSAPIRDARPADAAAMAAILGGWVRATPWMPRLHNEAEDRAFCAGLIEQSEVRVTGEPPLGFLSLSGEEIGSLYVAAPARGQGRGRALLSDAKARRARLSLWTFQANEGARRFYRREGFEEAGRTPGDNAEGLPDIRFTWEAPA</sequence>
<evidence type="ECO:0000313" key="5">
    <source>
        <dbReference type="Proteomes" id="UP000474757"/>
    </source>
</evidence>
<keyword evidence="1 4" id="KW-0808">Transferase</keyword>
<protein>
    <submittedName>
        <fullName evidence="4">GNAT family N-acetyltransferase</fullName>
    </submittedName>
</protein>
<evidence type="ECO:0000313" key="4">
    <source>
        <dbReference type="EMBL" id="NDV01996.1"/>
    </source>
</evidence>
<feature type="domain" description="N-acetyltransferase" evidence="3">
    <location>
        <begin position="3"/>
        <end position="143"/>
    </location>
</feature>
<dbReference type="InterPro" id="IPR000182">
    <property type="entry name" value="GNAT_dom"/>
</dbReference>
<comment type="caution">
    <text evidence="4">The sequence shown here is derived from an EMBL/GenBank/DDBJ whole genome shotgun (WGS) entry which is preliminary data.</text>
</comment>
<reference evidence="4 5" key="1">
    <citation type="submission" date="2020-02" db="EMBL/GenBank/DDBJ databases">
        <title>Pseudoroseicyclus tamarix, sp. nov., isolated from offshore sediment of a Tamarix chinensis forest.</title>
        <authorList>
            <person name="Gai Y."/>
        </authorList>
    </citation>
    <scope>NUCLEOTIDE SEQUENCE [LARGE SCALE GENOMIC DNA]</scope>
    <source>
        <strain evidence="4 5">CLL3-39</strain>
    </source>
</reference>
<name>A0A6B2K5F6_9RHOB</name>
<evidence type="ECO:0000259" key="3">
    <source>
        <dbReference type="PROSITE" id="PS51186"/>
    </source>
</evidence>
<dbReference type="GO" id="GO:0016747">
    <property type="term" value="F:acyltransferase activity, transferring groups other than amino-acyl groups"/>
    <property type="evidence" value="ECO:0007669"/>
    <property type="project" value="InterPro"/>
</dbReference>
<evidence type="ECO:0000256" key="2">
    <source>
        <dbReference type="ARBA" id="ARBA00023315"/>
    </source>
</evidence>
<dbReference type="Pfam" id="PF13508">
    <property type="entry name" value="Acetyltransf_7"/>
    <property type="match status" value="1"/>
</dbReference>
<dbReference type="InterPro" id="IPR016181">
    <property type="entry name" value="Acyl_CoA_acyltransferase"/>
</dbReference>
<dbReference type="EMBL" id="JAAGAB010000003">
    <property type="protein sequence ID" value="NDV01996.1"/>
    <property type="molecule type" value="Genomic_DNA"/>
</dbReference>
<dbReference type="Gene3D" id="3.40.630.30">
    <property type="match status" value="1"/>
</dbReference>
<dbReference type="SUPFAM" id="SSF55729">
    <property type="entry name" value="Acyl-CoA N-acyltransferases (Nat)"/>
    <property type="match status" value="1"/>
</dbReference>
<dbReference type="InterPro" id="IPR050680">
    <property type="entry name" value="YpeA/RimI_acetyltransf"/>
</dbReference>
<accession>A0A6B2K5F6</accession>
<dbReference type="RefSeq" id="WP_163894543.1">
    <property type="nucleotide sequence ID" value="NZ_JAAFYS010000003.1"/>
</dbReference>
<evidence type="ECO:0000256" key="1">
    <source>
        <dbReference type="ARBA" id="ARBA00022679"/>
    </source>
</evidence>
<dbReference type="PANTHER" id="PTHR43420">
    <property type="entry name" value="ACETYLTRANSFERASE"/>
    <property type="match status" value="1"/>
</dbReference>
<keyword evidence="5" id="KW-1185">Reference proteome</keyword>
<proteinExistence type="predicted"/>
<dbReference type="PROSITE" id="PS51186">
    <property type="entry name" value="GNAT"/>
    <property type="match status" value="1"/>
</dbReference>
<organism evidence="4 5">
    <name type="scientific">Pseudoroseicyclus tamaricis</name>
    <dbReference type="NCBI Taxonomy" id="2705421"/>
    <lineage>
        <taxon>Bacteria</taxon>
        <taxon>Pseudomonadati</taxon>
        <taxon>Pseudomonadota</taxon>
        <taxon>Alphaproteobacteria</taxon>
        <taxon>Rhodobacterales</taxon>
        <taxon>Paracoccaceae</taxon>
        <taxon>Pseudoroseicyclus</taxon>
    </lineage>
</organism>